<comment type="caution">
    <text evidence="1">The sequence shown here is derived from an EMBL/GenBank/DDBJ whole genome shotgun (WGS) entry which is preliminary data.</text>
</comment>
<keyword evidence="2" id="KW-1185">Reference proteome</keyword>
<accession>A0A938WTI9</accession>
<dbReference type="RefSeq" id="WP_205104698.1">
    <property type="nucleotide sequence ID" value="NZ_JACJJG010000036.1"/>
</dbReference>
<evidence type="ECO:0000313" key="1">
    <source>
        <dbReference type="EMBL" id="MBM6673792.1"/>
    </source>
</evidence>
<name>A0A938WTI9_9BACT</name>
<dbReference type="AlphaFoldDB" id="A0A938WTI9"/>
<reference evidence="1" key="1">
    <citation type="submission" date="2020-08" db="EMBL/GenBank/DDBJ databases">
        <authorList>
            <person name="Cejkova D."/>
            <person name="Kubasova T."/>
            <person name="Jahodarova E."/>
            <person name="Rychlik I."/>
        </authorList>
    </citation>
    <scope>NUCLEOTIDE SEQUENCE</scope>
    <source>
        <strain evidence="1">An824</strain>
    </source>
</reference>
<sequence>MFIDNFDVIDSDDMATPDFTTDDMGLVEEFPLNLSGDDAFESFKITDDDMSFMETDMKMYQDDSLFPSEKSDFLMMGQPASGNFGSNSDNLSFMGRDTLSPNVHSEGYIPDGRIELTSTIGDVPKTFKLYTKDGHSYVLDHGCYYKIDGPGTVTINGIKYDKI</sequence>
<dbReference type="EMBL" id="JACJJG010000036">
    <property type="protein sequence ID" value="MBM6673792.1"/>
    <property type="molecule type" value="Genomic_DNA"/>
</dbReference>
<proteinExistence type="predicted"/>
<dbReference type="Proteomes" id="UP000706891">
    <property type="component" value="Unassembled WGS sequence"/>
</dbReference>
<reference evidence="1" key="2">
    <citation type="journal article" date="2021" name="Sci. Rep.">
        <title>The distribution of antibiotic resistance genes in chicken gut microbiota commensals.</title>
        <authorList>
            <person name="Juricova H."/>
            <person name="Matiasovicova J."/>
            <person name="Kubasova T."/>
            <person name="Cejkova D."/>
            <person name="Rychlik I."/>
        </authorList>
    </citation>
    <scope>NUCLEOTIDE SEQUENCE</scope>
    <source>
        <strain evidence="1">An824</strain>
    </source>
</reference>
<evidence type="ECO:0000313" key="2">
    <source>
        <dbReference type="Proteomes" id="UP000706891"/>
    </source>
</evidence>
<gene>
    <name evidence="1" type="ORF">H6A34_07875</name>
</gene>
<protein>
    <submittedName>
        <fullName evidence="1">Uncharacterized protein</fullName>
    </submittedName>
</protein>
<organism evidence="1 2">
    <name type="scientific">Marseilla massiliensis</name>
    <dbReference type="NCBI Taxonomy" id="1841864"/>
    <lineage>
        <taxon>Bacteria</taxon>
        <taxon>Pseudomonadati</taxon>
        <taxon>Bacteroidota</taxon>
        <taxon>Bacteroidia</taxon>
        <taxon>Bacteroidales</taxon>
        <taxon>Prevotellaceae</taxon>
        <taxon>Marseilla</taxon>
    </lineage>
</organism>